<comment type="function">
    <text evidence="11">RNA-binding protein involved in post-transcriptional regulation through transcript degradation.</text>
</comment>
<evidence type="ECO:0000256" key="10">
    <source>
        <dbReference type="ARBA" id="ARBA00024136"/>
    </source>
</evidence>
<dbReference type="STRING" id="745531.A0A0C3NHE0"/>
<keyword evidence="7" id="KW-0694">RNA-binding</keyword>
<feature type="compositionally biased region" description="Polar residues" evidence="13">
    <location>
        <begin position="372"/>
        <end position="382"/>
    </location>
</feature>
<dbReference type="Pfam" id="PF25479">
    <property type="entry name" value="Vts1"/>
    <property type="match status" value="1"/>
</dbReference>
<dbReference type="GO" id="GO:0015031">
    <property type="term" value="P:protein transport"/>
    <property type="evidence" value="ECO:0007669"/>
    <property type="project" value="UniProtKB-KW"/>
</dbReference>
<sequence length="633" mass="66081">MASLHPPSPTPSPGPANGRSPNFRASMGPTSSRPTIATQGLSLASPRPGAVAGAGRPTSELLSGSGMFQTPEAEAIDQWFENLQNYEATLEEMAAASLDVNFKEELSAIEQWFKVLSEAERTAALYSLLQHSTQVQIRFFITVLQQMARADPMTALLSPAVGGSMQSQMEAKLAQMSLKSPGLKSNLPGSPTARNFSGNMNNFLSPDSATLASGGNDPAATLAQQRAKFKASNASHRISAPALGSAIGDRNTWGTGSSQLGQVDERSSSPASQELTVPSPSLNNTRPKSTDFSGVAGALKSPRNLDDGLSPMVGDSWASMVNTPLMPMFAKERNPGQSLDAAAAKLNDWAGNNSGPGVPLMSDPPKKLNRLSKGSSALSANNADHHAQDMSHATQQPQRNVSGGLRNVSGGFGGQPGWNGSRSPALSSTSGRYNDDNLGMNGLGVGGFNVGMGAAGLGMGLPGTPGFNMAALAGMSPMSPFNNMFNMPNLAAMGLSPEQMLAMQMAAAGQLGQAGLGAFMGMQPQNSPGARSGRSSIRSPGIKSPNSRDAKKDEEDVDPKLLDDVPGWLRSLRLHKYTPNFEGVSWKEMVAMDEAALEAKGVAALGARRKMLKTFEVVRKKMGIDPPGSAASS</sequence>
<evidence type="ECO:0000313" key="15">
    <source>
        <dbReference type="EMBL" id="KIP04229.1"/>
    </source>
</evidence>
<evidence type="ECO:0000256" key="5">
    <source>
        <dbReference type="ARBA" id="ARBA00022490"/>
    </source>
</evidence>
<feature type="region of interest" description="Disordered" evidence="13">
    <location>
        <begin position="519"/>
        <end position="562"/>
    </location>
</feature>
<feature type="region of interest" description="Disordered" evidence="13">
    <location>
        <begin position="354"/>
        <end position="432"/>
    </location>
</feature>
<keyword evidence="16" id="KW-1185">Reference proteome</keyword>
<dbReference type="Proteomes" id="UP000053257">
    <property type="component" value="Unassembled WGS sequence"/>
</dbReference>
<feature type="compositionally biased region" description="Polar residues" evidence="13">
    <location>
        <begin position="391"/>
        <end position="401"/>
    </location>
</feature>
<feature type="domain" description="SAM" evidence="14">
    <location>
        <begin position="560"/>
        <end position="621"/>
    </location>
</feature>
<evidence type="ECO:0000256" key="9">
    <source>
        <dbReference type="ARBA" id="ARBA00024046"/>
    </source>
</evidence>
<dbReference type="GO" id="GO:0005829">
    <property type="term" value="C:cytosol"/>
    <property type="evidence" value="ECO:0007669"/>
    <property type="project" value="UniProtKB-SubCell"/>
</dbReference>
<comment type="subunit">
    <text evidence="9">Monomer. Binds to RNA.</text>
</comment>
<dbReference type="PANTHER" id="PTHR12515:SF5">
    <property type="entry name" value="PROTEIN SMAUG"/>
    <property type="match status" value="1"/>
</dbReference>
<organism evidence="15 16">
    <name type="scientific">Phlebiopsis gigantea (strain 11061_1 CR5-6)</name>
    <name type="common">White-rot fungus</name>
    <name type="synonym">Peniophora gigantea</name>
    <dbReference type="NCBI Taxonomy" id="745531"/>
    <lineage>
        <taxon>Eukaryota</taxon>
        <taxon>Fungi</taxon>
        <taxon>Dikarya</taxon>
        <taxon>Basidiomycota</taxon>
        <taxon>Agaricomycotina</taxon>
        <taxon>Agaricomycetes</taxon>
        <taxon>Polyporales</taxon>
        <taxon>Phanerochaetaceae</taxon>
        <taxon>Phlebiopsis</taxon>
    </lineage>
</organism>
<feature type="compositionally biased region" description="Polar residues" evidence="13">
    <location>
        <begin position="28"/>
        <end position="42"/>
    </location>
</feature>
<feature type="compositionally biased region" description="Pro residues" evidence="13">
    <location>
        <begin position="1"/>
        <end position="14"/>
    </location>
</feature>
<evidence type="ECO:0000259" key="14">
    <source>
        <dbReference type="PROSITE" id="PS50105"/>
    </source>
</evidence>
<comment type="similarity">
    <text evidence="3">Belongs to the VTS1 family.</text>
</comment>
<evidence type="ECO:0000256" key="7">
    <source>
        <dbReference type="ARBA" id="ARBA00022884"/>
    </source>
</evidence>
<gene>
    <name evidence="15" type="ORF">PHLGIDRAFT_20028</name>
</gene>
<dbReference type="GO" id="GO:0003729">
    <property type="term" value="F:mRNA binding"/>
    <property type="evidence" value="ECO:0007669"/>
    <property type="project" value="InterPro"/>
</dbReference>
<dbReference type="PANTHER" id="PTHR12515">
    <property type="entry name" value="STERILE ALPHA MOTIF DOMAIN CONTAINING PROTEIN 4-RELATED"/>
    <property type="match status" value="1"/>
</dbReference>
<feature type="region of interest" description="Disordered" evidence="13">
    <location>
        <begin position="180"/>
        <end position="201"/>
    </location>
</feature>
<evidence type="ECO:0000256" key="6">
    <source>
        <dbReference type="ARBA" id="ARBA00022741"/>
    </source>
</evidence>
<dbReference type="InterPro" id="IPR050897">
    <property type="entry name" value="SMAUG/VTS1_RNA-bind"/>
</dbReference>
<feature type="compositionally biased region" description="Basic and acidic residues" evidence="13">
    <location>
        <begin position="546"/>
        <end position="562"/>
    </location>
</feature>
<dbReference type="InterPro" id="IPR013761">
    <property type="entry name" value="SAM/pointed_sf"/>
</dbReference>
<evidence type="ECO:0000256" key="1">
    <source>
        <dbReference type="ARBA" id="ARBA00004201"/>
    </source>
</evidence>
<keyword evidence="5" id="KW-0963">Cytoplasm</keyword>
<comment type="subcellular location">
    <subcellularLocation>
        <location evidence="1">Cytoplasm</location>
        <location evidence="1">P-body</location>
    </subcellularLocation>
    <subcellularLocation>
        <location evidence="2">Cytoplasm</location>
        <location evidence="2">Cytosol</location>
    </subcellularLocation>
</comment>
<dbReference type="SMART" id="SM00454">
    <property type="entry name" value="SAM"/>
    <property type="match status" value="1"/>
</dbReference>
<reference evidence="15 16" key="1">
    <citation type="journal article" date="2014" name="PLoS Genet.">
        <title>Analysis of the Phlebiopsis gigantea genome, transcriptome and secretome provides insight into its pioneer colonization strategies of wood.</title>
        <authorList>
            <person name="Hori C."/>
            <person name="Ishida T."/>
            <person name="Igarashi K."/>
            <person name="Samejima M."/>
            <person name="Suzuki H."/>
            <person name="Master E."/>
            <person name="Ferreira P."/>
            <person name="Ruiz-Duenas F.J."/>
            <person name="Held B."/>
            <person name="Canessa P."/>
            <person name="Larrondo L.F."/>
            <person name="Schmoll M."/>
            <person name="Druzhinina I.S."/>
            <person name="Kubicek C.P."/>
            <person name="Gaskell J.A."/>
            <person name="Kersten P."/>
            <person name="St John F."/>
            <person name="Glasner J."/>
            <person name="Sabat G."/>
            <person name="Splinter BonDurant S."/>
            <person name="Syed K."/>
            <person name="Yadav J."/>
            <person name="Mgbeahuruike A.C."/>
            <person name="Kovalchuk A."/>
            <person name="Asiegbu F.O."/>
            <person name="Lackner G."/>
            <person name="Hoffmeister D."/>
            <person name="Rencoret J."/>
            <person name="Gutierrez A."/>
            <person name="Sun H."/>
            <person name="Lindquist E."/>
            <person name="Barry K."/>
            <person name="Riley R."/>
            <person name="Grigoriev I.V."/>
            <person name="Henrissat B."/>
            <person name="Kues U."/>
            <person name="Berka R.M."/>
            <person name="Martinez A.T."/>
            <person name="Covert S.F."/>
            <person name="Blanchette R.A."/>
            <person name="Cullen D."/>
        </authorList>
    </citation>
    <scope>NUCLEOTIDE SEQUENCE [LARGE SCALE GENOMIC DNA]</scope>
    <source>
        <strain evidence="15 16">11061_1 CR5-6</strain>
    </source>
</reference>
<feature type="compositionally biased region" description="Polar residues" evidence="13">
    <location>
        <begin position="187"/>
        <end position="201"/>
    </location>
</feature>
<dbReference type="CDD" id="cd09556">
    <property type="entry name" value="SAM_VTS1_fungal"/>
    <property type="match status" value="1"/>
</dbReference>
<keyword evidence="4" id="KW-0813">Transport</keyword>
<dbReference type="InterPro" id="IPR037635">
    <property type="entry name" value="VTS1_SAM"/>
</dbReference>
<dbReference type="Gene3D" id="1.10.150.50">
    <property type="entry name" value="Transcription Factor, Ets-1"/>
    <property type="match status" value="1"/>
</dbReference>
<feature type="compositionally biased region" description="Polar residues" evidence="13">
    <location>
        <begin position="418"/>
        <end position="432"/>
    </location>
</feature>
<proteinExistence type="inferred from homology"/>
<evidence type="ECO:0000256" key="11">
    <source>
        <dbReference type="ARBA" id="ARBA00054767"/>
    </source>
</evidence>
<evidence type="ECO:0000256" key="12">
    <source>
        <dbReference type="ARBA" id="ARBA00073291"/>
    </source>
</evidence>
<feature type="compositionally biased region" description="Polar residues" evidence="13">
    <location>
        <begin position="268"/>
        <end position="292"/>
    </location>
</feature>
<evidence type="ECO:0000313" key="16">
    <source>
        <dbReference type="Proteomes" id="UP000053257"/>
    </source>
</evidence>
<dbReference type="InterPro" id="IPR001660">
    <property type="entry name" value="SAM"/>
</dbReference>
<accession>A0A0C3NHE0</accession>
<evidence type="ECO:0000256" key="3">
    <source>
        <dbReference type="ARBA" id="ARBA00007325"/>
    </source>
</evidence>
<dbReference type="SUPFAM" id="SSF47769">
    <property type="entry name" value="SAM/Pointed domain"/>
    <property type="match status" value="1"/>
</dbReference>
<feature type="region of interest" description="Disordered" evidence="13">
    <location>
        <begin position="241"/>
        <end position="294"/>
    </location>
</feature>
<evidence type="ECO:0000256" key="8">
    <source>
        <dbReference type="ARBA" id="ARBA00022927"/>
    </source>
</evidence>
<name>A0A0C3NHE0_PHLG1</name>
<feature type="region of interest" description="Disordered" evidence="13">
    <location>
        <begin position="1"/>
        <end position="65"/>
    </location>
</feature>
<dbReference type="OrthoDB" id="2155283at2759"/>
<keyword evidence="6" id="KW-0547">Nucleotide-binding</keyword>
<dbReference type="AlphaFoldDB" id="A0A0C3NHE0"/>
<dbReference type="Pfam" id="PF07647">
    <property type="entry name" value="SAM_2"/>
    <property type="match status" value="1"/>
</dbReference>
<dbReference type="GO" id="GO:0000166">
    <property type="term" value="F:nucleotide binding"/>
    <property type="evidence" value="ECO:0007669"/>
    <property type="project" value="UniProtKB-KW"/>
</dbReference>
<feature type="compositionally biased region" description="Polar residues" evidence="13">
    <location>
        <begin position="252"/>
        <end position="261"/>
    </location>
</feature>
<keyword evidence="8" id="KW-0653">Protein transport</keyword>
<dbReference type="GO" id="GO:0000932">
    <property type="term" value="C:P-body"/>
    <property type="evidence" value="ECO:0007669"/>
    <property type="project" value="UniProtKB-SubCell"/>
</dbReference>
<dbReference type="PROSITE" id="PS50105">
    <property type="entry name" value="SAM_DOMAIN"/>
    <property type="match status" value="1"/>
</dbReference>
<evidence type="ECO:0000256" key="2">
    <source>
        <dbReference type="ARBA" id="ARBA00004514"/>
    </source>
</evidence>
<dbReference type="FunFam" id="1.10.150.50:FF:000033">
    <property type="entry name" value="Protein vts1, variant"/>
    <property type="match status" value="1"/>
</dbReference>
<evidence type="ECO:0000256" key="13">
    <source>
        <dbReference type="SAM" id="MobiDB-lite"/>
    </source>
</evidence>
<dbReference type="EMBL" id="KN840581">
    <property type="protein sequence ID" value="KIP04229.1"/>
    <property type="molecule type" value="Genomic_DNA"/>
</dbReference>
<dbReference type="HOGENOM" id="CLU_017632_1_0_1"/>
<feature type="compositionally biased region" description="Low complexity" evidence="13">
    <location>
        <begin position="519"/>
        <end position="545"/>
    </location>
</feature>
<protein>
    <recommendedName>
        <fullName evidence="10">RNA-binding protein VTS1</fullName>
    </recommendedName>
    <alternativeName>
        <fullName evidence="12">RNA-binding protein vts1</fullName>
    </alternativeName>
</protein>
<dbReference type="GO" id="GO:0000289">
    <property type="term" value="P:nuclear-transcribed mRNA poly(A) tail shortening"/>
    <property type="evidence" value="ECO:0007669"/>
    <property type="project" value="TreeGrafter"/>
</dbReference>
<evidence type="ECO:0000256" key="4">
    <source>
        <dbReference type="ARBA" id="ARBA00022448"/>
    </source>
</evidence>
<dbReference type="InterPro" id="IPR057327">
    <property type="entry name" value="Vts1_dom"/>
</dbReference>